<dbReference type="SUPFAM" id="SSF51445">
    <property type="entry name" value="(Trans)glycosidases"/>
    <property type="match status" value="1"/>
</dbReference>
<dbReference type="OrthoDB" id="76388at2759"/>
<dbReference type="Proteomes" id="UP000276133">
    <property type="component" value="Unassembled WGS sequence"/>
</dbReference>
<comment type="caution">
    <text evidence="2">The sequence shown here is derived from an EMBL/GenBank/DDBJ whole genome shotgun (WGS) entry which is preliminary data.</text>
</comment>
<dbReference type="InterPro" id="IPR050314">
    <property type="entry name" value="Glycosyl_Hydrlase_18"/>
</dbReference>
<protein>
    <submittedName>
        <fullName evidence="2">Chitotriosidase-1</fullName>
    </submittedName>
</protein>
<dbReference type="STRING" id="10195.A0A3M7RWM3"/>
<dbReference type="GO" id="GO:0004568">
    <property type="term" value="F:chitinase activity"/>
    <property type="evidence" value="ECO:0007669"/>
    <property type="project" value="TreeGrafter"/>
</dbReference>
<dbReference type="GO" id="GO:0005576">
    <property type="term" value="C:extracellular region"/>
    <property type="evidence" value="ECO:0007669"/>
    <property type="project" value="TreeGrafter"/>
</dbReference>
<dbReference type="Gene3D" id="3.20.20.80">
    <property type="entry name" value="Glycosidases"/>
    <property type="match status" value="1"/>
</dbReference>
<sequence>MEPEDGDETKWYLKTRENRLNEYFKPYKYMRVCYFANWAAKRRSNISRVVPEEIDPFLCTHINFAFAKVGQNLDVKPYEEDDTASWIGGPGMYHRVNALRKNNSDLKIMLSIGGWTHASKGFNEVVRNDSS</sequence>
<reference evidence="2 3" key="1">
    <citation type="journal article" date="2018" name="Sci. Rep.">
        <title>Genomic signatures of local adaptation to the degree of environmental predictability in rotifers.</title>
        <authorList>
            <person name="Franch-Gras L."/>
            <person name="Hahn C."/>
            <person name="Garcia-Roger E.M."/>
            <person name="Carmona M.J."/>
            <person name="Serra M."/>
            <person name="Gomez A."/>
        </authorList>
    </citation>
    <scope>NUCLEOTIDE SEQUENCE [LARGE SCALE GENOMIC DNA]</scope>
    <source>
        <strain evidence="2">HYR1</strain>
    </source>
</reference>
<dbReference type="InterPro" id="IPR001223">
    <property type="entry name" value="Glyco_hydro18_cat"/>
</dbReference>
<dbReference type="InterPro" id="IPR017853">
    <property type="entry name" value="GH"/>
</dbReference>
<evidence type="ECO:0000259" key="1">
    <source>
        <dbReference type="PROSITE" id="PS51910"/>
    </source>
</evidence>
<gene>
    <name evidence="2" type="ORF">BpHYR1_034236</name>
</gene>
<evidence type="ECO:0000313" key="3">
    <source>
        <dbReference type="Proteomes" id="UP000276133"/>
    </source>
</evidence>
<feature type="domain" description="GH18" evidence="1">
    <location>
        <begin position="29"/>
        <end position="131"/>
    </location>
</feature>
<dbReference type="Pfam" id="PF00704">
    <property type="entry name" value="Glyco_hydro_18"/>
    <property type="match status" value="1"/>
</dbReference>
<dbReference type="GO" id="GO:0008061">
    <property type="term" value="F:chitin binding"/>
    <property type="evidence" value="ECO:0007669"/>
    <property type="project" value="TreeGrafter"/>
</dbReference>
<dbReference type="GO" id="GO:0005975">
    <property type="term" value="P:carbohydrate metabolic process"/>
    <property type="evidence" value="ECO:0007669"/>
    <property type="project" value="InterPro"/>
</dbReference>
<organism evidence="2 3">
    <name type="scientific">Brachionus plicatilis</name>
    <name type="common">Marine rotifer</name>
    <name type="synonym">Brachionus muelleri</name>
    <dbReference type="NCBI Taxonomy" id="10195"/>
    <lineage>
        <taxon>Eukaryota</taxon>
        <taxon>Metazoa</taxon>
        <taxon>Spiralia</taxon>
        <taxon>Gnathifera</taxon>
        <taxon>Rotifera</taxon>
        <taxon>Eurotatoria</taxon>
        <taxon>Monogononta</taxon>
        <taxon>Pseudotrocha</taxon>
        <taxon>Ploima</taxon>
        <taxon>Brachionidae</taxon>
        <taxon>Brachionus</taxon>
    </lineage>
</organism>
<dbReference type="AlphaFoldDB" id="A0A3M7RWM3"/>
<dbReference type="PANTHER" id="PTHR11177:SF317">
    <property type="entry name" value="CHITINASE 12-RELATED"/>
    <property type="match status" value="1"/>
</dbReference>
<accession>A0A3M7RWM3</accession>
<proteinExistence type="predicted"/>
<keyword evidence="3" id="KW-1185">Reference proteome</keyword>
<evidence type="ECO:0000313" key="2">
    <source>
        <dbReference type="EMBL" id="RNA27906.1"/>
    </source>
</evidence>
<feature type="non-terminal residue" evidence="2">
    <location>
        <position position="131"/>
    </location>
</feature>
<dbReference type="PROSITE" id="PS51910">
    <property type="entry name" value="GH18_2"/>
    <property type="match status" value="1"/>
</dbReference>
<dbReference type="PANTHER" id="PTHR11177">
    <property type="entry name" value="CHITINASE"/>
    <property type="match status" value="1"/>
</dbReference>
<dbReference type="GO" id="GO:0006032">
    <property type="term" value="P:chitin catabolic process"/>
    <property type="evidence" value="ECO:0007669"/>
    <property type="project" value="TreeGrafter"/>
</dbReference>
<dbReference type="EMBL" id="REGN01002475">
    <property type="protein sequence ID" value="RNA27906.1"/>
    <property type="molecule type" value="Genomic_DNA"/>
</dbReference>
<name>A0A3M7RWM3_BRAPC</name>